<name>A0ABW9IZZ2_STRGJ</name>
<evidence type="ECO:0000313" key="1">
    <source>
        <dbReference type="EMBL" id="MFM9653995.1"/>
    </source>
</evidence>
<accession>A0ABW9IZZ2</accession>
<dbReference type="RefSeq" id="WP_409098239.1">
    <property type="nucleotide sequence ID" value="NZ_JBJVNE010000717.1"/>
</dbReference>
<comment type="caution">
    <text evidence="1">The sequence shown here is derived from an EMBL/GenBank/DDBJ whole genome shotgun (WGS) entry which is preliminary data.</text>
</comment>
<organism evidence="1 2">
    <name type="scientific">Streptomyces galilaeus</name>
    <dbReference type="NCBI Taxonomy" id="33899"/>
    <lineage>
        <taxon>Bacteria</taxon>
        <taxon>Bacillati</taxon>
        <taxon>Actinomycetota</taxon>
        <taxon>Actinomycetes</taxon>
        <taxon>Kitasatosporales</taxon>
        <taxon>Streptomycetaceae</taxon>
        <taxon>Streptomyces</taxon>
    </lineage>
</organism>
<feature type="non-terminal residue" evidence="1">
    <location>
        <position position="1"/>
    </location>
</feature>
<proteinExistence type="predicted"/>
<dbReference type="EMBL" id="JBJVNE010000717">
    <property type="protein sequence ID" value="MFM9653995.1"/>
    <property type="molecule type" value="Genomic_DNA"/>
</dbReference>
<feature type="non-terminal residue" evidence="1">
    <location>
        <position position="79"/>
    </location>
</feature>
<keyword evidence="2" id="KW-1185">Reference proteome</keyword>
<sequence length="79" mass="8602">GRAQLPGESISRIRLAELGFAGPSLQVPIRGPRGRTYWVDFGLDDVEAWGEFDGKKKYGALASAEGKSPGEIVAEEKRR</sequence>
<evidence type="ECO:0000313" key="2">
    <source>
        <dbReference type="Proteomes" id="UP001631993"/>
    </source>
</evidence>
<reference evidence="1 2" key="1">
    <citation type="submission" date="2024-12" db="EMBL/GenBank/DDBJ databases">
        <title>Forecasting of Potato common scab and diversities of Pathogenic streptomyces spp. in china.</title>
        <authorList>
            <person name="Handique U."/>
            <person name="Wu J."/>
        </authorList>
    </citation>
    <scope>NUCLEOTIDE SEQUENCE [LARGE SCALE GENOMIC DNA]</scope>
    <source>
        <strain evidence="1 2">ZRIMU1585</strain>
    </source>
</reference>
<protein>
    <submittedName>
        <fullName evidence="1">Uncharacterized protein</fullName>
    </submittedName>
</protein>
<dbReference type="Proteomes" id="UP001631993">
    <property type="component" value="Unassembled WGS sequence"/>
</dbReference>
<gene>
    <name evidence="1" type="ORF">ACKI1S_49645</name>
</gene>